<dbReference type="EMBL" id="BMAO01022536">
    <property type="protein sequence ID" value="GFQ82559.1"/>
    <property type="molecule type" value="Genomic_DNA"/>
</dbReference>
<gene>
    <name evidence="1" type="ORF">TNCT_178951</name>
</gene>
<dbReference type="Proteomes" id="UP000887116">
    <property type="component" value="Unassembled WGS sequence"/>
</dbReference>
<comment type="caution">
    <text evidence="1">The sequence shown here is derived from an EMBL/GenBank/DDBJ whole genome shotgun (WGS) entry which is preliminary data.</text>
</comment>
<proteinExistence type="predicted"/>
<protein>
    <submittedName>
        <fullName evidence="1">Uncharacterized protein</fullName>
    </submittedName>
</protein>
<accession>A0A8X6FM60</accession>
<name>A0A8X6FM60_TRICU</name>
<evidence type="ECO:0000313" key="1">
    <source>
        <dbReference type="EMBL" id="GFQ82559.1"/>
    </source>
</evidence>
<sequence>MRLIASNVGKFMRRRNVRHTVQDAEIVMEVITGQKMCRTQRNKQKIVAARRLNAIEENCENSETIYIGELKSVNELDGHERNQLCVI</sequence>
<dbReference type="AlphaFoldDB" id="A0A8X6FM60"/>
<keyword evidence="2" id="KW-1185">Reference proteome</keyword>
<evidence type="ECO:0000313" key="2">
    <source>
        <dbReference type="Proteomes" id="UP000887116"/>
    </source>
</evidence>
<reference evidence="1" key="1">
    <citation type="submission" date="2020-07" db="EMBL/GenBank/DDBJ databases">
        <title>Multicomponent nature underlies the extraordinary mechanical properties of spider dragline silk.</title>
        <authorList>
            <person name="Kono N."/>
            <person name="Nakamura H."/>
            <person name="Mori M."/>
            <person name="Yoshida Y."/>
            <person name="Ohtoshi R."/>
            <person name="Malay A.D."/>
            <person name="Moran D.A.P."/>
            <person name="Tomita M."/>
            <person name="Numata K."/>
            <person name="Arakawa K."/>
        </authorList>
    </citation>
    <scope>NUCLEOTIDE SEQUENCE</scope>
</reference>
<organism evidence="1 2">
    <name type="scientific">Trichonephila clavata</name>
    <name type="common">Joro spider</name>
    <name type="synonym">Nephila clavata</name>
    <dbReference type="NCBI Taxonomy" id="2740835"/>
    <lineage>
        <taxon>Eukaryota</taxon>
        <taxon>Metazoa</taxon>
        <taxon>Ecdysozoa</taxon>
        <taxon>Arthropoda</taxon>
        <taxon>Chelicerata</taxon>
        <taxon>Arachnida</taxon>
        <taxon>Araneae</taxon>
        <taxon>Araneomorphae</taxon>
        <taxon>Entelegynae</taxon>
        <taxon>Araneoidea</taxon>
        <taxon>Nephilidae</taxon>
        <taxon>Trichonephila</taxon>
    </lineage>
</organism>